<evidence type="ECO:0000313" key="2">
    <source>
        <dbReference type="Proteomes" id="UP000664940"/>
    </source>
</evidence>
<dbReference type="EMBL" id="JABVXQ010000015">
    <property type="protein sequence ID" value="KAF6075080.1"/>
    <property type="molecule type" value="Genomic_DNA"/>
</dbReference>
<organism evidence="1 2">
    <name type="scientific">Phyllostomus discolor</name>
    <name type="common">pale spear-nosed bat</name>
    <dbReference type="NCBI Taxonomy" id="89673"/>
    <lineage>
        <taxon>Eukaryota</taxon>
        <taxon>Metazoa</taxon>
        <taxon>Chordata</taxon>
        <taxon>Craniata</taxon>
        <taxon>Vertebrata</taxon>
        <taxon>Euteleostomi</taxon>
        <taxon>Mammalia</taxon>
        <taxon>Eutheria</taxon>
        <taxon>Laurasiatheria</taxon>
        <taxon>Chiroptera</taxon>
        <taxon>Yangochiroptera</taxon>
        <taxon>Phyllostomidae</taxon>
        <taxon>Phyllostominae</taxon>
        <taxon>Phyllostomus</taxon>
    </lineage>
</organism>
<gene>
    <name evidence="1" type="ORF">HJG60_009478</name>
</gene>
<dbReference type="AlphaFoldDB" id="A0A833YKX1"/>
<protein>
    <submittedName>
        <fullName evidence="1">Uncharacterized protein</fullName>
    </submittedName>
</protein>
<accession>A0A833YKX1</accession>
<evidence type="ECO:0000313" key="1">
    <source>
        <dbReference type="EMBL" id="KAF6075080.1"/>
    </source>
</evidence>
<reference evidence="1 2" key="1">
    <citation type="journal article" date="2020" name="Nature">
        <title>Six reference-quality genomes reveal evolution of bat adaptations.</title>
        <authorList>
            <person name="Jebb D."/>
            <person name="Huang Z."/>
            <person name="Pippel M."/>
            <person name="Hughes G.M."/>
            <person name="Lavrichenko K."/>
            <person name="Devanna P."/>
            <person name="Winkler S."/>
            <person name="Jermiin L.S."/>
            <person name="Skirmuntt E.C."/>
            <person name="Katzourakis A."/>
            <person name="Burkitt-Gray L."/>
            <person name="Ray D.A."/>
            <person name="Sullivan K.A.M."/>
            <person name="Roscito J.G."/>
            <person name="Kirilenko B.M."/>
            <person name="Davalos L.M."/>
            <person name="Corthals A.P."/>
            <person name="Power M.L."/>
            <person name="Jones G."/>
            <person name="Ransome R.D."/>
            <person name="Dechmann D.K.N."/>
            <person name="Locatelli A.G."/>
            <person name="Puechmaille S.J."/>
            <person name="Fedrigo O."/>
            <person name="Jarvis E.D."/>
            <person name="Hiller M."/>
            <person name="Vernes S.C."/>
            <person name="Myers E.W."/>
            <person name="Teeling E.C."/>
        </authorList>
    </citation>
    <scope>NUCLEOTIDE SEQUENCE [LARGE SCALE GENOMIC DNA]</scope>
    <source>
        <strain evidence="1">Bat1K_MPI-CBG_1</strain>
    </source>
</reference>
<proteinExistence type="predicted"/>
<name>A0A833YKX1_9CHIR</name>
<dbReference type="Proteomes" id="UP000664940">
    <property type="component" value="Unassembled WGS sequence"/>
</dbReference>
<sequence>MGRDSAAGPPHLGPVWGPVDRGGTQPHCLPEGRFSLKTPSCTWLCPSSNCLLELTLQRFALTSVTLGPIFQCGLSLPGDVLGGGGGLSVWDTETKLVLRGVWGVHAQGVAAGPDAGTSTGTLASRATAWSRRKVKRKEIDGSGRGAGEELP</sequence>
<comment type="caution">
    <text evidence="1">The sequence shown here is derived from an EMBL/GenBank/DDBJ whole genome shotgun (WGS) entry which is preliminary data.</text>
</comment>